<dbReference type="EMBL" id="UINC01178083">
    <property type="protein sequence ID" value="SVD86055.1"/>
    <property type="molecule type" value="Genomic_DNA"/>
</dbReference>
<sequence length="28" mass="3049">MDGHFQLSSGLHSPQYLQCAVALQHPAL</sequence>
<proteinExistence type="predicted"/>
<dbReference type="AlphaFoldDB" id="A0A381RMQ9"/>
<gene>
    <name evidence="2" type="ORF">METZ01_LOCUS438909</name>
    <name evidence="1" type="ORF">METZ01_LOCUS46010</name>
</gene>
<accession>A0A381RMQ9</accession>
<reference evidence="1" key="1">
    <citation type="submission" date="2018-05" db="EMBL/GenBank/DDBJ databases">
        <authorList>
            <person name="Lanie J.A."/>
            <person name="Ng W.-L."/>
            <person name="Kazmierczak K.M."/>
            <person name="Andrzejewski T.M."/>
            <person name="Davidsen T.M."/>
            <person name="Wayne K.J."/>
            <person name="Tettelin H."/>
            <person name="Glass J.I."/>
            <person name="Rusch D."/>
            <person name="Podicherti R."/>
            <person name="Tsui H.-C.T."/>
            <person name="Winkler M.E."/>
        </authorList>
    </citation>
    <scope>NUCLEOTIDE SEQUENCE</scope>
</reference>
<organism evidence="1">
    <name type="scientific">marine metagenome</name>
    <dbReference type="NCBI Taxonomy" id="408172"/>
    <lineage>
        <taxon>unclassified sequences</taxon>
        <taxon>metagenomes</taxon>
        <taxon>ecological metagenomes</taxon>
    </lineage>
</organism>
<evidence type="ECO:0000313" key="1">
    <source>
        <dbReference type="EMBL" id="SUZ93156.1"/>
    </source>
</evidence>
<dbReference type="InterPro" id="IPR029057">
    <property type="entry name" value="PRTase-like"/>
</dbReference>
<evidence type="ECO:0000313" key="2">
    <source>
        <dbReference type="EMBL" id="SVD86055.1"/>
    </source>
</evidence>
<protein>
    <submittedName>
        <fullName evidence="1">Uncharacterized protein</fullName>
    </submittedName>
</protein>
<dbReference type="Gene3D" id="3.40.50.2020">
    <property type="match status" value="1"/>
</dbReference>
<dbReference type="EMBL" id="UINC01002123">
    <property type="protein sequence ID" value="SUZ93156.1"/>
    <property type="molecule type" value="Genomic_DNA"/>
</dbReference>
<name>A0A381RMQ9_9ZZZZ</name>
<feature type="non-terminal residue" evidence="1">
    <location>
        <position position="28"/>
    </location>
</feature>